<dbReference type="Proteomes" id="UP000293638">
    <property type="component" value="Unassembled WGS sequence"/>
</dbReference>
<dbReference type="InterPro" id="IPR015422">
    <property type="entry name" value="PyrdxlP-dep_Trfase_small"/>
</dbReference>
<dbReference type="EMBL" id="SGXD01000007">
    <property type="protein sequence ID" value="RZS78981.1"/>
    <property type="molecule type" value="Genomic_DNA"/>
</dbReference>
<keyword evidence="3 6" id="KW-0032">Aminotransferase</keyword>
<evidence type="ECO:0000256" key="6">
    <source>
        <dbReference type="RuleBase" id="RU000481"/>
    </source>
</evidence>
<keyword evidence="4 6" id="KW-0808">Transferase</keyword>
<evidence type="ECO:0000313" key="9">
    <source>
        <dbReference type="Proteomes" id="UP000293638"/>
    </source>
</evidence>
<dbReference type="Gene3D" id="3.40.640.10">
    <property type="entry name" value="Type I PLP-dependent aspartate aminotransferase-like (Major domain)"/>
    <property type="match status" value="1"/>
</dbReference>
<evidence type="ECO:0000256" key="3">
    <source>
        <dbReference type="ARBA" id="ARBA00022576"/>
    </source>
</evidence>
<comment type="caution">
    <text evidence="8">The sequence shown here is derived from an EMBL/GenBank/DDBJ whole genome shotgun (WGS) entry which is preliminary data.</text>
</comment>
<organism evidence="8 9">
    <name type="scientific">Motilibacter rhizosphaerae</name>
    <dbReference type="NCBI Taxonomy" id="598652"/>
    <lineage>
        <taxon>Bacteria</taxon>
        <taxon>Bacillati</taxon>
        <taxon>Actinomycetota</taxon>
        <taxon>Actinomycetes</taxon>
        <taxon>Motilibacterales</taxon>
        <taxon>Motilibacteraceae</taxon>
        <taxon>Motilibacter</taxon>
    </lineage>
</organism>
<comment type="similarity">
    <text evidence="2 6">Belongs to the class-I pyridoxal-phosphate-dependent aminotransferase family.</text>
</comment>
<evidence type="ECO:0000256" key="1">
    <source>
        <dbReference type="ARBA" id="ARBA00001933"/>
    </source>
</evidence>
<dbReference type="InterPro" id="IPR015424">
    <property type="entry name" value="PyrdxlP-dep_Trfase"/>
</dbReference>
<dbReference type="PANTHER" id="PTHR46383">
    <property type="entry name" value="ASPARTATE AMINOTRANSFERASE"/>
    <property type="match status" value="1"/>
</dbReference>
<dbReference type="InterPro" id="IPR004839">
    <property type="entry name" value="Aminotransferase_I/II_large"/>
</dbReference>
<protein>
    <recommendedName>
        <fullName evidence="6">Aminotransferase</fullName>
        <ecNumber evidence="6">2.6.1.-</ecNumber>
    </recommendedName>
</protein>
<dbReference type="InterPro" id="IPR004838">
    <property type="entry name" value="NHTrfase_class1_PyrdxlP-BS"/>
</dbReference>
<evidence type="ECO:0000259" key="7">
    <source>
        <dbReference type="Pfam" id="PF00155"/>
    </source>
</evidence>
<accession>A0A4Q7NAR6</accession>
<dbReference type="PANTHER" id="PTHR46383:SF1">
    <property type="entry name" value="ASPARTATE AMINOTRANSFERASE"/>
    <property type="match status" value="1"/>
</dbReference>
<dbReference type="InterPro" id="IPR050596">
    <property type="entry name" value="AspAT/PAT-like"/>
</dbReference>
<dbReference type="InterPro" id="IPR015421">
    <property type="entry name" value="PyrdxlP-dep_Trfase_major"/>
</dbReference>
<dbReference type="GO" id="GO:0008483">
    <property type="term" value="F:transaminase activity"/>
    <property type="evidence" value="ECO:0007669"/>
    <property type="project" value="UniProtKB-KW"/>
</dbReference>
<reference evidence="8 9" key="1">
    <citation type="submission" date="2019-02" db="EMBL/GenBank/DDBJ databases">
        <title>Genomic Encyclopedia of Type Strains, Phase IV (KMG-IV): sequencing the most valuable type-strain genomes for metagenomic binning, comparative biology and taxonomic classification.</title>
        <authorList>
            <person name="Goeker M."/>
        </authorList>
    </citation>
    <scope>NUCLEOTIDE SEQUENCE [LARGE SCALE GENOMIC DNA]</scope>
    <source>
        <strain evidence="8 9">DSM 45622</strain>
    </source>
</reference>
<dbReference type="PROSITE" id="PS00105">
    <property type="entry name" value="AA_TRANSFER_CLASS_1"/>
    <property type="match status" value="1"/>
</dbReference>
<dbReference type="Pfam" id="PF00155">
    <property type="entry name" value="Aminotran_1_2"/>
    <property type="match status" value="1"/>
</dbReference>
<dbReference type="EC" id="2.6.1.-" evidence="6"/>
<dbReference type="OrthoDB" id="9763453at2"/>
<keyword evidence="9" id="KW-1185">Reference proteome</keyword>
<feature type="domain" description="Aminotransferase class I/classII large" evidence="7">
    <location>
        <begin position="40"/>
        <end position="396"/>
    </location>
</feature>
<dbReference type="FunFam" id="3.40.640.10:FF:000033">
    <property type="entry name" value="Aspartate aminotransferase"/>
    <property type="match status" value="1"/>
</dbReference>
<keyword evidence="5" id="KW-0663">Pyridoxal phosphate</keyword>
<sequence>MTSPVAPTAARVSARVGAIAESATLAVDAKAKALKAAGRPVIGFGAGEPDFPTPAHIVEAAVRACSDPRMHHYTPAAGLPELREAVAVKTLRDSGWGVQASQVLITNGGKQAVYNAFAALLDPGDEVLVPAPYWTTYPESIRLAGGVPVEVLTDETTGYLASVEQLEAALTPRTKVLLFVSPSNPTGAVYSPEQTAEIGRWALERGLWVVTDEIYEHLVYGGTVFSSLPALVPELADRTVVVNGVAKTWAMTGWRVGWLIGPGDVVRAAGNLQSHATSNVSNVAQAAALAAVTDDLSAVREMRTAFDRRRQTMVRMLNDVPGFVCPEPLGAFYCYPSVKGALGRSIRGRSVSSSAELCEVVLDEAEVALVPGEAFGTPGYVRLSYALGDADLAEGVGRVQRLLSGE</sequence>
<evidence type="ECO:0000256" key="2">
    <source>
        <dbReference type="ARBA" id="ARBA00007441"/>
    </source>
</evidence>
<proteinExistence type="inferred from homology"/>
<comment type="cofactor">
    <cofactor evidence="1 6">
        <name>pyridoxal 5'-phosphate</name>
        <dbReference type="ChEBI" id="CHEBI:597326"/>
    </cofactor>
</comment>
<gene>
    <name evidence="8" type="ORF">EV189_3848</name>
</gene>
<dbReference type="GO" id="GO:0030170">
    <property type="term" value="F:pyridoxal phosphate binding"/>
    <property type="evidence" value="ECO:0007669"/>
    <property type="project" value="InterPro"/>
</dbReference>
<dbReference type="AlphaFoldDB" id="A0A4Q7NAR6"/>
<dbReference type="GO" id="GO:0006520">
    <property type="term" value="P:amino acid metabolic process"/>
    <property type="evidence" value="ECO:0007669"/>
    <property type="project" value="InterPro"/>
</dbReference>
<evidence type="ECO:0000256" key="4">
    <source>
        <dbReference type="ARBA" id="ARBA00022679"/>
    </source>
</evidence>
<dbReference type="SUPFAM" id="SSF53383">
    <property type="entry name" value="PLP-dependent transferases"/>
    <property type="match status" value="1"/>
</dbReference>
<evidence type="ECO:0000256" key="5">
    <source>
        <dbReference type="ARBA" id="ARBA00022898"/>
    </source>
</evidence>
<dbReference type="Gene3D" id="3.90.1150.10">
    <property type="entry name" value="Aspartate Aminotransferase, domain 1"/>
    <property type="match status" value="1"/>
</dbReference>
<dbReference type="CDD" id="cd00609">
    <property type="entry name" value="AAT_like"/>
    <property type="match status" value="1"/>
</dbReference>
<dbReference type="RefSeq" id="WP_130494574.1">
    <property type="nucleotide sequence ID" value="NZ_SGXD01000007.1"/>
</dbReference>
<evidence type="ECO:0000313" key="8">
    <source>
        <dbReference type="EMBL" id="RZS78981.1"/>
    </source>
</evidence>
<name>A0A4Q7NAR6_9ACTN</name>